<sequence length="312" mass="36504">MSSLMSLVEQIEDWDVEDVILLLRFGCEESEMYLEDDDFTILNQMNITGKEFLNITPCVLEFNGLGQYRAEEIVSFVNELKQEKIKWDDIITKYDLKNKRLEHLPQFHPVPYKLDDDDEYLNSLMSSMKLTLSVLRIGKTPNERARSELISPILQAVVLIGRRLTKKCIFIRPVSRRFSYNICRFEYTISISESNFNGNRKILRGSVGRQDLLPAWILNLINLEDTFKPNESDYIYGFVTNAYDWQFLVYTRSGIFCSQENFHISLDEDALKDLSTLKNDLKKITEIIVGFLVQGTYVKKFYPQSFAQRDQM</sequence>
<evidence type="ECO:0000313" key="2">
    <source>
        <dbReference type="Proteomes" id="UP000266861"/>
    </source>
</evidence>
<proteinExistence type="predicted"/>
<organism evidence="1 2">
    <name type="scientific">Diversispora epigaea</name>
    <dbReference type="NCBI Taxonomy" id="1348612"/>
    <lineage>
        <taxon>Eukaryota</taxon>
        <taxon>Fungi</taxon>
        <taxon>Fungi incertae sedis</taxon>
        <taxon>Mucoromycota</taxon>
        <taxon>Glomeromycotina</taxon>
        <taxon>Glomeromycetes</taxon>
        <taxon>Diversisporales</taxon>
        <taxon>Diversisporaceae</taxon>
        <taxon>Diversispora</taxon>
    </lineage>
</organism>
<name>A0A397J814_9GLOM</name>
<comment type="caution">
    <text evidence="1">The sequence shown here is derived from an EMBL/GenBank/DDBJ whole genome shotgun (WGS) entry which is preliminary data.</text>
</comment>
<accession>A0A397J814</accession>
<dbReference type="EMBL" id="PQFF01000077">
    <property type="protein sequence ID" value="RHZ84479.1"/>
    <property type="molecule type" value="Genomic_DNA"/>
</dbReference>
<dbReference type="AlphaFoldDB" id="A0A397J814"/>
<reference evidence="1 2" key="1">
    <citation type="submission" date="2018-08" db="EMBL/GenBank/DDBJ databases">
        <title>Genome and evolution of the arbuscular mycorrhizal fungus Diversispora epigaea (formerly Glomus versiforme) and its bacterial endosymbionts.</title>
        <authorList>
            <person name="Sun X."/>
            <person name="Fei Z."/>
            <person name="Harrison M."/>
        </authorList>
    </citation>
    <scope>NUCLEOTIDE SEQUENCE [LARGE SCALE GENOMIC DNA]</scope>
    <source>
        <strain evidence="1 2">IT104</strain>
    </source>
</reference>
<gene>
    <name evidence="1" type="ORF">Glove_81g63</name>
</gene>
<evidence type="ECO:0000313" key="1">
    <source>
        <dbReference type="EMBL" id="RHZ84479.1"/>
    </source>
</evidence>
<dbReference type="Proteomes" id="UP000266861">
    <property type="component" value="Unassembled WGS sequence"/>
</dbReference>
<protein>
    <submittedName>
        <fullName evidence="1">Uncharacterized protein</fullName>
    </submittedName>
</protein>
<keyword evidence="2" id="KW-1185">Reference proteome</keyword>